<dbReference type="EMBL" id="LECT01000044">
    <property type="protein sequence ID" value="KLU02186.1"/>
    <property type="molecule type" value="Genomic_DNA"/>
</dbReference>
<protein>
    <recommendedName>
        <fullName evidence="4">Transmembrane protein</fullName>
    </recommendedName>
</protein>
<keyword evidence="1" id="KW-0812">Transmembrane</keyword>
<name>A0A0J1B6S6_RHOIS</name>
<keyword evidence="3" id="KW-1185">Reference proteome</keyword>
<evidence type="ECO:0000256" key="1">
    <source>
        <dbReference type="SAM" id="Phobius"/>
    </source>
</evidence>
<proteinExistence type="predicted"/>
<evidence type="ECO:0000313" key="3">
    <source>
        <dbReference type="Proteomes" id="UP000036367"/>
    </source>
</evidence>
<accession>A0A0J1B6S6</accession>
<feature type="transmembrane region" description="Helical" evidence="1">
    <location>
        <begin position="384"/>
        <end position="403"/>
    </location>
</feature>
<organism evidence="2 3">
    <name type="scientific">Rhodopirellula islandica</name>
    <dbReference type="NCBI Taxonomy" id="595434"/>
    <lineage>
        <taxon>Bacteria</taxon>
        <taxon>Pseudomonadati</taxon>
        <taxon>Planctomycetota</taxon>
        <taxon>Planctomycetia</taxon>
        <taxon>Pirellulales</taxon>
        <taxon>Pirellulaceae</taxon>
        <taxon>Rhodopirellula</taxon>
    </lineage>
</organism>
<dbReference type="AlphaFoldDB" id="A0A0J1B6S6"/>
<gene>
    <name evidence="2" type="ORF">RISK_005252</name>
</gene>
<comment type="caution">
    <text evidence="2">The sequence shown here is derived from an EMBL/GenBank/DDBJ whole genome shotgun (WGS) entry which is preliminary data.</text>
</comment>
<sequence>MLYSLLGTACLAVALALQMQSRSSFVGMHAFSSKNVCSRFEPPGRVTIPLGVVLSAILFVGPSACAEAPVGIEQTWSNWRVLPATADVLLLRYSRSPTEPVSPSEFEALLAAKNLMVADERDEFLRSLDKDLAPNESTMSSTRLLLRGASVKVVDKHDSGSLSSLRTGDTDILSTDLKSPESSNSQIALYPSGGLGLRSLKISDLSFVLSQRNSRLIKIRENTSSSSYIVGDLREVVGGTVSEAVVSIERDTALVASYRATVRSDEGDEGSVPFFRRLIFQENLVDDSRESPLPQLFVKADFRKDVLTMLTVNLISSSVIDGLIEPESFSVPVDEGAVVVDSRESLSRPKVYVASRGDSDVIKQADRMAEPTVNVIERPAARRLFLPLSAGVGAALLAAFLFLGRKRSE</sequence>
<keyword evidence="1" id="KW-1133">Transmembrane helix</keyword>
<reference evidence="2" key="1">
    <citation type="submission" date="2015-05" db="EMBL/GenBank/DDBJ databases">
        <title>Permanent draft genome of Rhodopirellula islandicus K833.</title>
        <authorList>
            <person name="Kizina J."/>
            <person name="Richter M."/>
            <person name="Glockner F.O."/>
            <person name="Harder J."/>
        </authorList>
    </citation>
    <scope>NUCLEOTIDE SEQUENCE [LARGE SCALE GENOMIC DNA]</scope>
    <source>
        <strain evidence="2">K833</strain>
    </source>
</reference>
<keyword evidence="1" id="KW-0472">Membrane</keyword>
<dbReference type="PATRIC" id="fig|595434.4.peg.4988"/>
<dbReference type="Proteomes" id="UP000036367">
    <property type="component" value="Unassembled WGS sequence"/>
</dbReference>
<evidence type="ECO:0008006" key="4">
    <source>
        <dbReference type="Google" id="ProtNLM"/>
    </source>
</evidence>
<evidence type="ECO:0000313" key="2">
    <source>
        <dbReference type="EMBL" id="KLU02186.1"/>
    </source>
</evidence>